<proteinExistence type="predicted"/>
<accession>A0AAE0BT77</accession>
<name>A0AAE0BT77_9CHLO</name>
<evidence type="ECO:0000313" key="1">
    <source>
        <dbReference type="EMBL" id="KAK3241758.1"/>
    </source>
</evidence>
<evidence type="ECO:0000313" key="2">
    <source>
        <dbReference type="Proteomes" id="UP001190700"/>
    </source>
</evidence>
<dbReference type="AlphaFoldDB" id="A0AAE0BT77"/>
<sequence>MCKRAPMLGKGETISEIWRAAASAKTGIADVLNEDATTSSGMVETYDVTITGVTVRTMHDDASEMAPNSTLSLVVECLVNVRVSDYVTGSTRRSLLQDRRLRAASQLDDIAATITASVGSGALSASLSTAAARLNTTVPPVAGLNNEVSSTMTTPEVDDEAALRVSIGAEIKKLQRVGDQMSIIDVPATADLVSTSGGGMESSTEQHLAHWDEQLKEDVSAVETLGTTMDELRERQNLLTTAFELVQDGLADTQAALQKSLRAQEALLAGGIVTGPFDKTYTGGVPECALGLSLDGRTDHEYAFRVFPKEEDSSARRQLLAKSKGDDASTTTDAVTEGASKTLDYTAADSWKLPKDDVSENLALSSGVDFGRYLVGIKKNRLVGGGPP</sequence>
<protein>
    <submittedName>
        <fullName evidence="1">Uncharacterized protein</fullName>
    </submittedName>
</protein>
<reference evidence="1 2" key="1">
    <citation type="journal article" date="2015" name="Genome Biol. Evol.">
        <title>Comparative Genomics of a Bacterivorous Green Alga Reveals Evolutionary Causalities and Consequences of Phago-Mixotrophic Mode of Nutrition.</title>
        <authorList>
            <person name="Burns J.A."/>
            <person name="Paasch A."/>
            <person name="Narechania A."/>
            <person name="Kim E."/>
        </authorList>
    </citation>
    <scope>NUCLEOTIDE SEQUENCE [LARGE SCALE GENOMIC DNA]</scope>
    <source>
        <strain evidence="1 2">PLY_AMNH</strain>
    </source>
</reference>
<keyword evidence="2" id="KW-1185">Reference proteome</keyword>
<comment type="caution">
    <text evidence="1">The sequence shown here is derived from an EMBL/GenBank/DDBJ whole genome shotgun (WGS) entry which is preliminary data.</text>
</comment>
<dbReference type="Proteomes" id="UP001190700">
    <property type="component" value="Unassembled WGS sequence"/>
</dbReference>
<gene>
    <name evidence="1" type="ORF">CYMTET_48493</name>
</gene>
<dbReference type="EMBL" id="LGRX02033316">
    <property type="protein sequence ID" value="KAK3241758.1"/>
    <property type="molecule type" value="Genomic_DNA"/>
</dbReference>
<organism evidence="1 2">
    <name type="scientific">Cymbomonas tetramitiformis</name>
    <dbReference type="NCBI Taxonomy" id="36881"/>
    <lineage>
        <taxon>Eukaryota</taxon>
        <taxon>Viridiplantae</taxon>
        <taxon>Chlorophyta</taxon>
        <taxon>Pyramimonadophyceae</taxon>
        <taxon>Pyramimonadales</taxon>
        <taxon>Pyramimonadaceae</taxon>
        <taxon>Cymbomonas</taxon>
    </lineage>
</organism>